<gene>
    <name evidence="4" type="ORF">GUITHDRAFT_148047</name>
</gene>
<dbReference type="Pfam" id="PF07534">
    <property type="entry name" value="TLD"/>
    <property type="match status" value="1"/>
</dbReference>
<evidence type="ECO:0000313" key="6">
    <source>
        <dbReference type="Proteomes" id="UP000011087"/>
    </source>
</evidence>
<feature type="region of interest" description="Disordered" evidence="2">
    <location>
        <begin position="658"/>
        <end position="691"/>
    </location>
</feature>
<evidence type="ECO:0000313" key="4">
    <source>
        <dbReference type="EMBL" id="EKX33248.1"/>
    </source>
</evidence>
<dbReference type="SMART" id="SM00584">
    <property type="entry name" value="TLDc"/>
    <property type="match status" value="1"/>
</dbReference>
<name>L1IAJ3_GUITC</name>
<dbReference type="PANTHER" id="PTHR23354">
    <property type="entry name" value="NUCLEOLAR PROTEIN 7/ESTROGEN RECEPTOR COACTIVATOR-RELATED"/>
    <property type="match status" value="1"/>
</dbReference>
<dbReference type="EMBL" id="JH993149">
    <property type="protein sequence ID" value="EKX33248.1"/>
    <property type="molecule type" value="Genomic_DNA"/>
</dbReference>
<dbReference type="KEGG" id="gtt:GUITHDRAFT_148047"/>
<dbReference type="PROSITE" id="PS51886">
    <property type="entry name" value="TLDC"/>
    <property type="match status" value="1"/>
</dbReference>
<keyword evidence="6" id="KW-1185">Reference proteome</keyword>
<dbReference type="HOGENOM" id="CLU_295353_0_0_1"/>
<dbReference type="PANTHER" id="PTHR23354:SF108">
    <property type="entry name" value="RE10231P"/>
    <property type="match status" value="1"/>
</dbReference>
<dbReference type="InterPro" id="IPR006571">
    <property type="entry name" value="TLDc_dom"/>
</dbReference>
<organism evidence="4">
    <name type="scientific">Guillardia theta (strain CCMP2712)</name>
    <name type="common">Cryptophyte</name>
    <dbReference type="NCBI Taxonomy" id="905079"/>
    <lineage>
        <taxon>Eukaryota</taxon>
        <taxon>Cryptophyceae</taxon>
        <taxon>Pyrenomonadales</taxon>
        <taxon>Geminigeraceae</taxon>
        <taxon>Guillardia</taxon>
    </lineage>
</organism>
<protein>
    <recommendedName>
        <fullName evidence="3">TLDc domain-containing protein</fullName>
    </recommendedName>
</protein>
<dbReference type="GeneID" id="17289986"/>
<evidence type="ECO:0000313" key="5">
    <source>
        <dbReference type="EnsemblProtists" id="EKX33248"/>
    </source>
</evidence>
<proteinExistence type="predicted"/>
<feature type="compositionally biased region" description="Low complexity" evidence="2">
    <location>
        <begin position="659"/>
        <end position="668"/>
    </location>
</feature>
<keyword evidence="1" id="KW-0175">Coiled coil</keyword>
<dbReference type="EnsemblProtists" id="EKX33248">
    <property type="protein sequence ID" value="EKX33248"/>
    <property type="gene ID" value="GUITHDRAFT_148047"/>
</dbReference>
<dbReference type="Proteomes" id="UP000011087">
    <property type="component" value="Unassembled WGS sequence"/>
</dbReference>
<dbReference type="eggNOG" id="KOG4636">
    <property type="taxonomic scope" value="Eukaryota"/>
</dbReference>
<accession>L1IAJ3</accession>
<feature type="region of interest" description="Disordered" evidence="2">
    <location>
        <begin position="155"/>
        <end position="175"/>
    </location>
</feature>
<feature type="compositionally biased region" description="Polar residues" evidence="2">
    <location>
        <begin position="674"/>
        <end position="684"/>
    </location>
</feature>
<evidence type="ECO:0000256" key="2">
    <source>
        <dbReference type="SAM" id="MobiDB-lite"/>
    </source>
</evidence>
<dbReference type="AlphaFoldDB" id="L1IAJ3"/>
<feature type="coiled-coil region" evidence="1">
    <location>
        <begin position="916"/>
        <end position="950"/>
    </location>
</feature>
<evidence type="ECO:0000256" key="1">
    <source>
        <dbReference type="SAM" id="Coils"/>
    </source>
</evidence>
<sequence length="1025" mass="114339">MEIIRIMGHEMQKDGRYSAVGKYIKSCLESEDCRMTELTSADSLVQESSKRKTSSGGVEYSSERSAGIPRIRTLPPQFIRAAFSQNEYEAVRAFAGPSLCCEPSCPLNAAQLLADDGLRKLLGLDELPVPSKRAEVIARRLLQLAKSIAADSRSLESSGRNSEVDQDSAATRPPHMDDDELVSLVWALLFARSEDRCELLKYVFKDEDKDKGGNQLSKVPAERSLQDARLKLIRQSEMQDMIVLSSKIAVYTKSALSEPLPFAPHLPSRRLSSAEWEANFAGELDPSSMAEWIARVELTRAKNQLKSGEKLSSLEAWSQKNLPSFLSVLGACLLAHCVSAGRRFAGLLKENELEDFAFCKEITNELIPALTERSEILTPDALYLLSSFFPPSSRTYLKRLYSSRADGKRLANNTVGYRGPTLCLFKDKYGRVAGILSESEWRDANIFQGDSKTILMTVAPRFSVCRAIHENAKPGSKPFYTFLNTKTGIGRFSWPAKGIGAGGSPGHLKLWVDEELERISWDGDMECDGFESEGDSWSPPDSDLSVVEVWGCGGLDAEQAQVQHRRREARMAERARQVDRKMMFGGGHSWTESPDKFILDMATATAIIEPSSLVVMKFKTFFVATRSVTLEEEGKNVGDGEEKLREASEAIIAVRPTRMEGMSGSPSGRRSRTQESATDMSATSAKKRRVQTCGMGESITSFMQTIESKNSERCRESALQHAMLEDNKENRRLDESLLVNNSQEEKHSVVELCEKEEECVQRKRGGGEVEEDQMIERLQFVTHENNLMRRELATLRSSFAHLAVALAASQGCSDSSCSQRWNYLQDFCKQVGGSSDQQGSSAIADLYEERKKNLEGKIGELERLVKMAFDRCDFLQANANKQSKGLKQQIHQDVTSALNHVKCSLPSRQGNDLELLRQLARAEEVQKRKNEEIEIEFHALENHLLQLCQQMHSLAKKVDQLRHAPLSPPRELQSSLEVSGPVNSQVDFSCRSTFQLDNCFGEGGEEEDLTISLRPAPPTLPTYAQ</sequence>
<evidence type="ECO:0000259" key="3">
    <source>
        <dbReference type="PROSITE" id="PS51886"/>
    </source>
</evidence>
<reference evidence="4 6" key="1">
    <citation type="journal article" date="2012" name="Nature">
        <title>Algal genomes reveal evolutionary mosaicism and the fate of nucleomorphs.</title>
        <authorList>
            <consortium name="DOE Joint Genome Institute"/>
            <person name="Curtis B.A."/>
            <person name="Tanifuji G."/>
            <person name="Burki F."/>
            <person name="Gruber A."/>
            <person name="Irimia M."/>
            <person name="Maruyama S."/>
            <person name="Arias M.C."/>
            <person name="Ball S.G."/>
            <person name="Gile G.H."/>
            <person name="Hirakawa Y."/>
            <person name="Hopkins J.F."/>
            <person name="Kuo A."/>
            <person name="Rensing S.A."/>
            <person name="Schmutz J."/>
            <person name="Symeonidi A."/>
            <person name="Elias M."/>
            <person name="Eveleigh R.J."/>
            <person name="Herman E.K."/>
            <person name="Klute M.J."/>
            <person name="Nakayama T."/>
            <person name="Obornik M."/>
            <person name="Reyes-Prieto A."/>
            <person name="Armbrust E.V."/>
            <person name="Aves S.J."/>
            <person name="Beiko R.G."/>
            <person name="Coutinho P."/>
            <person name="Dacks J.B."/>
            <person name="Durnford D.G."/>
            <person name="Fast N.M."/>
            <person name="Green B.R."/>
            <person name="Grisdale C.J."/>
            <person name="Hempel F."/>
            <person name="Henrissat B."/>
            <person name="Hoppner M.P."/>
            <person name="Ishida K."/>
            <person name="Kim E."/>
            <person name="Koreny L."/>
            <person name="Kroth P.G."/>
            <person name="Liu Y."/>
            <person name="Malik S.B."/>
            <person name="Maier U.G."/>
            <person name="McRose D."/>
            <person name="Mock T."/>
            <person name="Neilson J.A."/>
            <person name="Onodera N.T."/>
            <person name="Poole A.M."/>
            <person name="Pritham E.J."/>
            <person name="Richards T.A."/>
            <person name="Rocap G."/>
            <person name="Roy S.W."/>
            <person name="Sarai C."/>
            <person name="Schaack S."/>
            <person name="Shirato S."/>
            <person name="Slamovits C.H."/>
            <person name="Spencer D.F."/>
            <person name="Suzuki S."/>
            <person name="Worden A.Z."/>
            <person name="Zauner S."/>
            <person name="Barry K."/>
            <person name="Bell C."/>
            <person name="Bharti A.K."/>
            <person name="Crow J.A."/>
            <person name="Grimwood J."/>
            <person name="Kramer R."/>
            <person name="Lindquist E."/>
            <person name="Lucas S."/>
            <person name="Salamov A."/>
            <person name="McFadden G.I."/>
            <person name="Lane C.E."/>
            <person name="Keeling P.J."/>
            <person name="Gray M.W."/>
            <person name="Grigoriev I.V."/>
            <person name="Archibald J.M."/>
        </authorList>
    </citation>
    <scope>NUCLEOTIDE SEQUENCE</scope>
    <source>
        <strain evidence="4 6">CCMP2712</strain>
    </source>
</reference>
<dbReference type="OrthoDB" id="289228at2759"/>
<dbReference type="RefSeq" id="XP_005820228.1">
    <property type="nucleotide sequence ID" value="XM_005820171.1"/>
</dbReference>
<dbReference type="PaxDb" id="55529-EKX33248"/>
<feature type="coiled-coil region" evidence="1">
    <location>
        <begin position="844"/>
        <end position="871"/>
    </location>
</feature>
<feature type="domain" description="TLDc" evidence="3">
    <location>
        <begin position="375"/>
        <end position="553"/>
    </location>
</feature>
<reference evidence="5" key="3">
    <citation type="submission" date="2016-03" db="UniProtKB">
        <authorList>
            <consortium name="EnsemblProtists"/>
        </authorList>
    </citation>
    <scope>IDENTIFICATION</scope>
</reference>
<reference evidence="6" key="2">
    <citation type="submission" date="2012-11" db="EMBL/GenBank/DDBJ databases">
        <authorList>
            <person name="Kuo A."/>
            <person name="Curtis B.A."/>
            <person name="Tanifuji G."/>
            <person name="Burki F."/>
            <person name="Gruber A."/>
            <person name="Irimia M."/>
            <person name="Maruyama S."/>
            <person name="Arias M.C."/>
            <person name="Ball S.G."/>
            <person name="Gile G.H."/>
            <person name="Hirakawa Y."/>
            <person name="Hopkins J.F."/>
            <person name="Rensing S.A."/>
            <person name="Schmutz J."/>
            <person name="Symeonidi A."/>
            <person name="Elias M."/>
            <person name="Eveleigh R.J."/>
            <person name="Herman E.K."/>
            <person name="Klute M.J."/>
            <person name="Nakayama T."/>
            <person name="Obornik M."/>
            <person name="Reyes-Prieto A."/>
            <person name="Armbrust E.V."/>
            <person name="Aves S.J."/>
            <person name="Beiko R.G."/>
            <person name="Coutinho P."/>
            <person name="Dacks J.B."/>
            <person name="Durnford D.G."/>
            <person name="Fast N.M."/>
            <person name="Green B.R."/>
            <person name="Grisdale C."/>
            <person name="Hempe F."/>
            <person name="Henrissat B."/>
            <person name="Hoppner M.P."/>
            <person name="Ishida K.-I."/>
            <person name="Kim E."/>
            <person name="Koreny L."/>
            <person name="Kroth P.G."/>
            <person name="Liu Y."/>
            <person name="Malik S.-B."/>
            <person name="Maier U.G."/>
            <person name="McRose D."/>
            <person name="Mock T."/>
            <person name="Neilson J.A."/>
            <person name="Onodera N.T."/>
            <person name="Poole A.M."/>
            <person name="Pritham E.J."/>
            <person name="Richards T.A."/>
            <person name="Rocap G."/>
            <person name="Roy S.W."/>
            <person name="Sarai C."/>
            <person name="Schaack S."/>
            <person name="Shirato S."/>
            <person name="Slamovits C.H."/>
            <person name="Spencer D.F."/>
            <person name="Suzuki S."/>
            <person name="Worden A.Z."/>
            <person name="Zauner S."/>
            <person name="Barry K."/>
            <person name="Bell C."/>
            <person name="Bharti A.K."/>
            <person name="Crow J.A."/>
            <person name="Grimwood J."/>
            <person name="Kramer R."/>
            <person name="Lindquist E."/>
            <person name="Lucas S."/>
            <person name="Salamov A."/>
            <person name="McFadden G.I."/>
            <person name="Lane C.E."/>
            <person name="Keeling P.J."/>
            <person name="Gray M.W."/>
            <person name="Grigoriev I.V."/>
            <person name="Archibald J.M."/>
        </authorList>
    </citation>
    <scope>NUCLEOTIDE SEQUENCE</scope>
    <source>
        <strain evidence="6">CCMP2712</strain>
    </source>
</reference>